<reference evidence="12 13" key="1">
    <citation type="journal article" date="2011" name="J. Gen. Appl. Microbiol.">
        <title>Draft genome sequencing of the enigmatic basidiomycete Mixia osmundae.</title>
        <authorList>
            <person name="Nishida H."/>
            <person name="Nagatsuka Y."/>
            <person name="Sugiyama J."/>
        </authorList>
    </citation>
    <scope>NUCLEOTIDE SEQUENCE [LARGE SCALE GENOMIC DNA]</scope>
    <source>
        <strain evidence="13">CBS 9802 / IAM 14324 / JCM 22182 / KY 12970</strain>
    </source>
</reference>
<sequence>MAYQSQIASAVRAALDPASPAQQQEAYAFLEQVKSAPAQTWESCFALFSATSQDGRSYAYESQARMFGLQVLDEALLNHDSAFTHENVQSIREIMLDYVHREHLRGQGEPGAPYLRNKSIQTLFVLFYTLYPTVWPNFFDEFLSFMRLPREQEGAPVASTSANAGAQLNYQGTEYVLRLLKEISSDLSDAHLRLNKPQSRLARDAQLREAVRAQDAPSILSALFTLLEELITLSSANQANGYTNGHHHIDSDKADHLLRLCLAVIAEYVTWVDINLVIRPETTPLLYRCLESDRTLTRIQAVDCLVETVSKGMPASDKLKLLQVLQLGDLLIKLHSDLQQKRDASSGQLDEDDEALLERLAKLLNCVGAELCKVLEDNTAELSEKSAAYALASQLLPLVLLFLDNPSDPVGIHLLPFTTSMLSAYKREKKQQNSMTETKAGFLSTLATIAIKKIMYPDDIEWQVIQETLDSDEDDDFIAFSEKRKGYKLILEAIGAIDMDIYNSVARSAIDTTLDALDSKPDQISWQQLELALHLIWIHGEGTKAPVGGPAAYVQMPPIPKAKLKAEVDKMNLSELPLSTLGEMLTRLLRSNVTAFPHESAPLTVFEIVTRYHAYFAVNPGAMSNILSAFLGPRGVFQVQQKHKARAQYLLKSFIHSMRTILPRCATADDIQRMLEALRPLLRIDASVETSTSGTTDVLLQAAQVKGPFDAQREVFETAGILLTIIPDQPGDLLGGVLGDLVQTMKQNVPRTVAGVEDLNKILRIHHALLAVGHVVKPFPQLATPKTKPLPNTIPAFVSTSAEILELLKTTSGIAVIRAAAISTFKNLVAAAGQATMPQVSTFTTRVIEQISYAEMTEFMGFISQLSHQFKDSFVEELDKLCPIIFARTYGFLEQPVLGTDDEVAHSELLRAYFNLIVSILNAGFAYILLSESNQPHLQTMFNAIMHYTSTSTNVTDQKASLTLLCKFIAVWVEPQTPAVPINGNKDGSADATKLSPIPPGFSQFVYERVVPLCFELPRRSTLDFGDAMSYQLIGETAGILKTLQQKRGAEFETFLRDSLLPSAGIAKEASTKLVQSLVSAADGKGFKKEFVEFLRTLRSPA</sequence>
<evidence type="ECO:0000256" key="5">
    <source>
        <dbReference type="ARBA" id="ARBA00022490"/>
    </source>
</evidence>
<dbReference type="PANTHER" id="PTHR15952:SF11">
    <property type="entry name" value="EXPORTIN-T"/>
    <property type="match status" value="1"/>
</dbReference>
<dbReference type="GO" id="GO:0071528">
    <property type="term" value="P:tRNA re-export from nucleus"/>
    <property type="evidence" value="ECO:0007669"/>
    <property type="project" value="UniProtKB-UniRule"/>
</dbReference>
<evidence type="ECO:0000256" key="9">
    <source>
        <dbReference type="RuleBase" id="RU366037"/>
    </source>
</evidence>
<feature type="domain" description="Exportin-T C-terminal" evidence="11">
    <location>
        <begin position="385"/>
        <end position="1096"/>
    </location>
</feature>
<dbReference type="Gene3D" id="1.25.10.10">
    <property type="entry name" value="Leucine-rich Repeat Variant"/>
    <property type="match status" value="1"/>
</dbReference>
<dbReference type="GO" id="GO:0000049">
    <property type="term" value="F:tRNA binding"/>
    <property type="evidence" value="ECO:0007669"/>
    <property type="project" value="UniProtKB-UniRule"/>
</dbReference>
<dbReference type="Pfam" id="PF08389">
    <property type="entry name" value="Xpo1"/>
    <property type="match status" value="1"/>
</dbReference>
<gene>
    <name evidence="12" type="primary">Mo01219</name>
    <name evidence="12" type="ORF">E5Q_01219</name>
</gene>
<dbReference type="GO" id="GO:0005737">
    <property type="term" value="C:cytoplasm"/>
    <property type="evidence" value="ECO:0007669"/>
    <property type="project" value="UniProtKB-SubCell"/>
</dbReference>
<evidence type="ECO:0000256" key="4">
    <source>
        <dbReference type="ARBA" id="ARBA00022448"/>
    </source>
</evidence>
<dbReference type="InterPro" id="IPR011989">
    <property type="entry name" value="ARM-like"/>
</dbReference>
<keyword evidence="8 9" id="KW-0539">Nucleus</keyword>
<dbReference type="OrthoDB" id="26399at2759"/>
<organism evidence="12 13">
    <name type="scientific">Mixia osmundae (strain CBS 9802 / IAM 14324 / JCM 22182 / KY 12970)</name>
    <dbReference type="NCBI Taxonomy" id="764103"/>
    <lineage>
        <taxon>Eukaryota</taxon>
        <taxon>Fungi</taxon>
        <taxon>Dikarya</taxon>
        <taxon>Basidiomycota</taxon>
        <taxon>Pucciniomycotina</taxon>
        <taxon>Mixiomycetes</taxon>
        <taxon>Mixiales</taxon>
        <taxon>Mixiaceae</taxon>
        <taxon>Mixia</taxon>
    </lineage>
</organism>
<accession>G7DVF7</accession>
<keyword evidence="4 9" id="KW-0813">Transport</keyword>
<evidence type="ECO:0000256" key="6">
    <source>
        <dbReference type="ARBA" id="ARBA00022555"/>
    </source>
</evidence>
<dbReference type="InterPro" id="IPR013598">
    <property type="entry name" value="Exportin-1/Importin-b-like"/>
</dbReference>
<dbReference type="PANTHER" id="PTHR15952">
    <property type="entry name" value="EXPORTIN-T/LOS1"/>
    <property type="match status" value="1"/>
</dbReference>
<dbReference type="GO" id="GO:0005643">
    <property type="term" value="C:nuclear pore"/>
    <property type="evidence" value="ECO:0007669"/>
    <property type="project" value="TreeGrafter"/>
</dbReference>
<evidence type="ECO:0000256" key="8">
    <source>
        <dbReference type="ARBA" id="ARBA00023242"/>
    </source>
</evidence>
<protein>
    <recommendedName>
        <fullName evidence="3 9">Exportin-T</fullName>
    </recommendedName>
    <alternativeName>
        <fullName evidence="9">Exportin(tRNA)</fullName>
    </alternativeName>
    <alternativeName>
        <fullName evidence="9">tRNA exportin</fullName>
    </alternativeName>
</protein>
<keyword evidence="13" id="KW-1185">Reference proteome</keyword>
<evidence type="ECO:0000256" key="7">
    <source>
        <dbReference type="ARBA" id="ARBA00022884"/>
    </source>
</evidence>
<comment type="similarity">
    <text evidence="2 9">Belongs to the exportin family.</text>
</comment>
<dbReference type="Proteomes" id="UP000009131">
    <property type="component" value="Unassembled WGS sequence"/>
</dbReference>
<evidence type="ECO:0000256" key="1">
    <source>
        <dbReference type="ARBA" id="ARBA00004496"/>
    </source>
</evidence>
<dbReference type="EMBL" id="BABT02000039">
    <property type="protein sequence ID" value="GAA94567.1"/>
    <property type="molecule type" value="Genomic_DNA"/>
</dbReference>
<dbReference type="InterPro" id="IPR040017">
    <property type="entry name" value="XPOT"/>
</dbReference>
<evidence type="ECO:0000259" key="10">
    <source>
        <dbReference type="Pfam" id="PF08389"/>
    </source>
</evidence>
<dbReference type="InParanoid" id="G7DVF7"/>
<evidence type="ECO:0000256" key="2">
    <source>
        <dbReference type="ARBA" id="ARBA00009466"/>
    </source>
</evidence>
<proteinExistence type="inferred from homology"/>
<dbReference type="Pfam" id="PF19282">
    <property type="entry name" value="Exportin-T"/>
    <property type="match status" value="1"/>
</dbReference>
<comment type="subcellular location">
    <subcellularLocation>
        <location evidence="1 9">Cytoplasm</location>
    </subcellularLocation>
    <subcellularLocation>
        <location evidence="9">Nucleus</location>
    </subcellularLocation>
    <text evidence="9">Shuttles between the nucleus and the cytoplasm.</text>
</comment>
<keyword evidence="5 9" id="KW-0963">Cytoplasm</keyword>
<dbReference type="RefSeq" id="XP_014568914.1">
    <property type="nucleotide sequence ID" value="XM_014713428.1"/>
</dbReference>
<feature type="domain" description="Exportin-1/Importin-beta-like" evidence="10">
    <location>
        <begin position="113"/>
        <end position="305"/>
    </location>
</feature>
<comment type="caution">
    <text evidence="12">The sequence shown here is derived from an EMBL/GenBank/DDBJ whole genome shotgun (WGS) entry which is preliminary data.</text>
</comment>
<evidence type="ECO:0000313" key="13">
    <source>
        <dbReference type="Proteomes" id="UP000009131"/>
    </source>
</evidence>
<dbReference type="STRING" id="764103.G7DVF7"/>
<keyword evidence="6 9" id="KW-0820">tRNA-binding</keyword>
<keyword evidence="7 9" id="KW-0694">RNA-binding</keyword>
<dbReference type="OMA" id="HEMFLFG"/>
<evidence type="ECO:0000259" key="11">
    <source>
        <dbReference type="Pfam" id="PF19282"/>
    </source>
</evidence>
<name>G7DVF7_MIXOS</name>
<dbReference type="InterPro" id="IPR045546">
    <property type="entry name" value="Exportin-T_C"/>
</dbReference>
<dbReference type="SUPFAM" id="SSF48371">
    <property type="entry name" value="ARM repeat"/>
    <property type="match status" value="1"/>
</dbReference>
<evidence type="ECO:0000256" key="3">
    <source>
        <dbReference type="ARBA" id="ARBA00018928"/>
    </source>
</evidence>
<dbReference type="HOGENOM" id="CLU_004414_0_1_1"/>
<reference evidence="12 13" key="2">
    <citation type="journal article" date="2012" name="Open Biol.">
        <title>Characteristics of nucleosomes and linker DNA regions on the genome of the basidiomycete Mixia osmundae revealed by mono- and dinucleosome mapping.</title>
        <authorList>
            <person name="Nishida H."/>
            <person name="Kondo S."/>
            <person name="Matsumoto T."/>
            <person name="Suzuki Y."/>
            <person name="Yoshikawa H."/>
            <person name="Taylor T.D."/>
            <person name="Sugiyama J."/>
        </authorList>
    </citation>
    <scope>NUCLEOTIDE SEQUENCE [LARGE SCALE GENOMIC DNA]</scope>
    <source>
        <strain evidence="13">CBS 9802 / IAM 14324 / JCM 22182 / KY 12970</strain>
    </source>
</reference>
<dbReference type="GO" id="GO:0016363">
    <property type="term" value="C:nuclear matrix"/>
    <property type="evidence" value="ECO:0007669"/>
    <property type="project" value="TreeGrafter"/>
</dbReference>
<comment type="function">
    <text evidence="9">tRNA nucleus export receptor which facilitates tRNA translocation across the nuclear pore complex.</text>
</comment>
<dbReference type="FunCoup" id="G7DVF7">
    <property type="interactions" value="666"/>
</dbReference>
<dbReference type="eggNOG" id="KOG2021">
    <property type="taxonomic scope" value="Eukaryota"/>
</dbReference>
<evidence type="ECO:0000313" key="12">
    <source>
        <dbReference type="EMBL" id="GAA94567.1"/>
    </source>
</evidence>
<dbReference type="GO" id="GO:0031267">
    <property type="term" value="F:small GTPase binding"/>
    <property type="evidence" value="ECO:0007669"/>
    <property type="project" value="InterPro"/>
</dbReference>
<dbReference type="InterPro" id="IPR016024">
    <property type="entry name" value="ARM-type_fold"/>
</dbReference>
<dbReference type="AlphaFoldDB" id="G7DVF7"/>